<keyword evidence="10" id="KW-0234">DNA repair</keyword>
<dbReference type="Proteomes" id="UP001329430">
    <property type="component" value="Chromosome 2"/>
</dbReference>
<dbReference type="GO" id="GO:0000724">
    <property type="term" value="P:double-strand break repair via homologous recombination"/>
    <property type="evidence" value="ECO:0007669"/>
    <property type="project" value="TreeGrafter"/>
</dbReference>
<keyword evidence="11" id="KW-0539">Nucleus</keyword>
<evidence type="ECO:0000256" key="8">
    <source>
        <dbReference type="ARBA" id="ARBA00023054"/>
    </source>
</evidence>
<accession>A0AAN7VQQ3</accession>
<keyword evidence="7" id="KW-0067">ATP-binding</keyword>
<evidence type="ECO:0000256" key="1">
    <source>
        <dbReference type="ARBA" id="ARBA00004123"/>
    </source>
</evidence>
<organism evidence="15 16">
    <name type="scientific">Pyrocoelia pectoralis</name>
    <dbReference type="NCBI Taxonomy" id="417401"/>
    <lineage>
        <taxon>Eukaryota</taxon>
        <taxon>Metazoa</taxon>
        <taxon>Ecdysozoa</taxon>
        <taxon>Arthropoda</taxon>
        <taxon>Hexapoda</taxon>
        <taxon>Insecta</taxon>
        <taxon>Pterygota</taxon>
        <taxon>Neoptera</taxon>
        <taxon>Endopterygota</taxon>
        <taxon>Coleoptera</taxon>
        <taxon>Polyphaga</taxon>
        <taxon>Elateriformia</taxon>
        <taxon>Elateroidea</taxon>
        <taxon>Lampyridae</taxon>
        <taxon>Lampyrinae</taxon>
        <taxon>Pyrocoelia</taxon>
    </lineage>
</organism>
<keyword evidence="6" id="KW-0227">DNA damage</keyword>
<dbReference type="PANTHER" id="PTHR19306:SF6">
    <property type="entry name" value="STRUCTURAL MAINTENANCE OF CHROMOSOMES PROTEIN 6"/>
    <property type="match status" value="1"/>
</dbReference>
<comment type="similarity">
    <text evidence="3">Belongs to the SMC family. SMC6 subfamily.</text>
</comment>
<feature type="coiled-coil region" evidence="12">
    <location>
        <begin position="681"/>
        <end position="771"/>
    </location>
</feature>
<evidence type="ECO:0000256" key="5">
    <source>
        <dbReference type="ARBA" id="ARBA00022741"/>
    </source>
</evidence>
<dbReference type="GO" id="GO:0003684">
    <property type="term" value="F:damaged DNA binding"/>
    <property type="evidence" value="ECO:0007669"/>
    <property type="project" value="TreeGrafter"/>
</dbReference>
<dbReference type="Gene3D" id="3.40.50.300">
    <property type="entry name" value="P-loop containing nucleotide triphosphate hydrolases"/>
    <property type="match status" value="2"/>
</dbReference>
<dbReference type="Pfam" id="PF13476">
    <property type="entry name" value="AAA_23"/>
    <property type="match status" value="1"/>
</dbReference>
<dbReference type="GO" id="GO:0003697">
    <property type="term" value="F:single-stranded DNA binding"/>
    <property type="evidence" value="ECO:0007669"/>
    <property type="project" value="TreeGrafter"/>
</dbReference>
<evidence type="ECO:0000313" key="16">
    <source>
        <dbReference type="Proteomes" id="UP001329430"/>
    </source>
</evidence>
<evidence type="ECO:0000256" key="9">
    <source>
        <dbReference type="ARBA" id="ARBA00023172"/>
    </source>
</evidence>
<evidence type="ECO:0000256" key="12">
    <source>
        <dbReference type="SAM" id="Coils"/>
    </source>
</evidence>
<dbReference type="SUPFAM" id="SSF52540">
    <property type="entry name" value="P-loop containing nucleoside triphosphate hydrolases"/>
    <property type="match status" value="1"/>
</dbReference>
<gene>
    <name evidence="15" type="ORF">RI129_003643</name>
</gene>
<dbReference type="InterPro" id="IPR027417">
    <property type="entry name" value="P-loop_NTPase"/>
</dbReference>
<dbReference type="AlphaFoldDB" id="A0AAN7VQQ3"/>
<keyword evidence="9" id="KW-0233">DNA recombination</keyword>
<sequence>MTSRKRKPLSQLSLEEQEKRKRNADAISEDIMTRAGTISCMVLKNFMCHSHLEVVFDQNINYLIGRNGSGKSAILTSLVVGLGGKASLTNRGSSIKSFIKAGKNSASVEVTLRNEGPLAYRTDDYGNQITVVRNFTGSGASSYKIKSATGEVISTQSKEIQRICSHLNIQIDNPICLLNQDTSRNFLNSKDPRQKFLLFMRATRLETLLEEYHKILNNKKEANRLFKDKEKSHEELQNELSLLKKKIKDQKSVYVLKDKVKQLQLEILILQHQMCELQQSIEEQNEPQGALVRVLGELKETLTDKRREKRVVMKDIAVKTGNCNILEQEINNINENYDHIEQEKAKRAEETAVLEEKIKSIEGLLDTSKNDQFQMRNSVNRAQEEERSVLMEVRAIDSDIDKTQARLNAFNADSDVLSLYGRDMPRLVQAIKQVGSQFTQMPRGPLGSYITLKDKKWAVAVEGFLSPSLLRAFTVDNKRDNELLMKILQKVCQNGPKPMVITGKFFFQVHDVRPNLVKSIDQCLSVFSALEISDPVVTNCLIDQVNLESILLIPDNNMAISLMSHQNNVPKNCRQGITMKGDKYYPDPNYKTYGSRYHNAQYLQVSTADMIKQLENQLHSLHDKKKTVQIQLQSVRKDFSEQNHNAKQIEVKVNKLGTALLQLKRKLSDLQSVDDTDVANVTMLKNELDELKRTVEIRKEVESKIQADLVELQSKIEKKEEKLERIKHIVRGYEDRIDPLKEQMQEKQTQRKEFEVNKKFANNRLAECRSQLRSAVAILEEKKSVVKLKESEAAHLSSRPPHLRPVPVAMKELSNTEREVRQIESNLECYDVIKSKYQKRKEQNIQAIEFMKTVSCDIKQLEAAVEQCLKHYSHTEDYFVTFIQHSFAEVLQLRQFQGSLKINMNEKKLDLIVIPQQGSQGHTTTSNLSGGERSFSTVAFLYSLWQCMDFPFYFLDEFDVFMDKVNRTKVMEILLFHAKKHMDMQFVFLTPQDISFVSDSSVAIHRLQDPERGAPVSQ</sequence>
<reference evidence="15 16" key="1">
    <citation type="journal article" date="2024" name="Insects">
        <title>An Improved Chromosome-Level Genome Assembly of the Firefly Pyrocoelia pectoralis.</title>
        <authorList>
            <person name="Fu X."/>
            <person name="Meyer-Rochow V.B."/>
            <person name="Ballantyne L."/>
            <person name="Zhu X."/>
        </authorList>
    </citation>
    <scope>NUCLEOTIDE SEQUENCE [LARGE SCALE GENOMIC DNA]</scope>
    <source>
        <strain evidence="15">XCY_ONT2</strain>
    </source>
</reference>
<dbReference type="GO" id="GO:0030915">
    <property type="term" value="C:Smc5-Smc6 complex"/>
    <property type="evidence" value="ECO:0007669"/>
    <property type="project" value="TreeGrafter"/>
</dbReference>
<evidence type="ECO:0000259" key="14">
    <source>
        <dbReference type="Pfam" id="PF13476"/>
    </source>
</evidence>
<evidence type="ECO:0000256" key="13">
    <source>
        <dbReference type="SAM" id="MobiDB-lite"/>
    </source>
</evidence>
<evidence type="ECO:0000256" key="11">
    <source>
        <dbReference type="ARBA" id="ARBA00023242"/>
    </source>
</evidence>
<keyword evidence="16" id="KW-1185">Reference proteome</keyword>
<dbReference type="InterPro" id="IPR038729">
    <property type="entry name" value="Rad50/SbcC_AAA"/>
</dbReference>
<dbReference type="GO" id="GO:0035861">
    <property type="term" value="C:site of double-strand break"/>
    <property type="evidence" value="ECO:0007669"/>
    <property type="project" value="TreeGrafter"/>
</dbReference>
<keyword evidence="5" id="KW-0547">Nucleotide-binding</keyword>
<dbReference type="GO" id="GO:0005524">
    <property type="term" value="F:ATP binding"/>
    <property type="evidence" value="ECO:0007669"/>
    <property type="project" value="UniProtKB-KW"/>
</dbReference>
<feature type="coiled-coil region" evidence="12">
    <location>
        <begin position="205"/>
        <end position="253"/>
    </location>
</feature>
<evidence type="ECO:0000256" key="6">
    <source>
        <dbReference type="ARBA" id="ARBA00022763"/>
    </source>
</evidence>
<evidence type="ECO:0000313" key="15">
    <source>
        <dbReference type="EMBL" id="KAK5648751.1"/>
    </source>
</evidence>
<dbReference type="GO" id="GO:0016887">
    <property type="term" value="F:ATP hydrolysis activity"/>
    <property type="evidence" value="ECO:0007669"/>
    <property type="project" value="InterPro"/>
</dbReference>
<proteinExistence type="inferred from homology"/>
<dbReference type="PANTHER" id="PTHR19306">
    <property type="entry name" value="STRUCTURAL MAINTENANCE OF CHROMOSOMES 5,6 SMC5, SMC6"/>
    <property type="match status" value="1"/>
</dbReference>
<evidence type="ECO:0000256" key="10">
    <source>
        <dbReference type="ARBA" id="ARBA00023204"/>
    </source>
</evidence>
<dbReference type="GO" id="GO:0005634">
    <property type="term" value="C:nucleus"/>
    <property type="evidence" value="ECO:0007669"/>
    <property type="project" value="UniProtKB-SubCell"/>
</dbReference>
<comment type="caution">
    <text evidence="15">The sequence shown here is derived from an EMBL/GenBank/DDBJ whole genome shotgun (WGS) entry which is preliminary data.</text>
</comment>
<feature type="region of interest" description="Disordered" evidence="13">
    <location>
        <begin position="1"/>
        <end position="23"/>
    </location>
</feature>
<keyword evidence="4" id="KW-0158">Chromosome</keyword>
<feature type="coiled-coil region" evidence="12">
    <location>
        <begin position="316"/>
        <end position="350"/>
    </location>
</feature>
<comment type="subcellular location">
    <subcellularLocation>
        <location evidence="2">Chromosome</location>
    </subcellularLocation>
    <subcellularLocation>
        <location evidence="1">Nucleus</location>
    </subcellularLocation>
</comment>
<evidence type="ECO:0000256" key="3">
    <source>
        <dbReference type="ARBA" id="ARBA00006793"/>
    </source>
</evidence>
<dbReference type="EMBL" id="JAVRBK010000002">
    <property type="protein sequence ID" value="KAK5648751.1"/>
    <property type="molecule type" value="Genomic_DNA"/>
</dbReference>
<name>A0AAN7VQQ3_9COLE</name>
<evidence type="ECO:0000256" key="4">
    <source>
        <dbReference type="ARBA" id="ARBA00022454"/>
    </source>
</evidence>
<evidence type="ECO:0000256" key="2">
    <source>
        <dbReference type="ARBA" id="ARBA00004286"/>
    </source>
</evidence>
<protein>
    <recommendedName>
        <fullName evidence="14">Rad50/SbcC-type AAA domain-containing protein</fullName>
    </recommendedName>
</protein>
<keyword evidence="8 12" id="KW-0175">Coiled coil</keyword>
<evidence type="ECO:0000256" key="7">
    <source>
        <dbReference type="ARBA" id="ARBA00022840"/>
    </source>
</evidence>
<feature type="domain" description="Rad50/SbcC-type AAA" evidence="14">
    <location>
        <begin position="42"/>
        <end position="248"/>
    </location>
</feature>